<dbReference type="AlphaFoldDB" id="A0A9P7N9G9"/>
<feature type="region of interest" description="Disordered" evidence="1">
    <location>
        <begin position="24"/>
        <end position="71"/>
    </location>
</feature>
<dbReference type="EMBL" id="SRPW01001675">
    <property type="protein sequence ID" value="KAG5999553.1"/>
    <property type="molecule type" value="Genomic_DNA"/>
</dbReference>
<proteinExistence type="predicted"/>
<protein>
    <submittedName>
        <fullName evidence="2">Uncharacterized protein</fullName>
    </submittedName>
</protein>
<sequence>MRWETERDSPSRLCQSIFVKTTSVDQHISESGSSSAPSTAPSSPSPLESSSVRSSEAIAKADSQGRYDGNSLKGASPIYAATLFGTSPLAHGSGEGGYVSYRVTMSSMEQFATGVLGTNRALKTMARQAGANIGVQREWNLTWAMDPRNRTNVGTYDA</sequence>
<accession>A0A9P7N9G9</accession>
<name>A0A9P7N9G9_9HYPO</name>
<evidence type="ECO:0000313" key="2">
    <source>
        <dbReference type="EMBL" id="KAG5999553.1"/>
    </source>
</evidence>
<comment type="caution">
    <text evidence="2">The sequence shown here is derived from an EMBL/GenBank/DDBJ whole genome shotgun (WGS) entry which is preliminary data.</text>
</comment>
<evidence type="ECO:0000313" key="3">
    <source>
        <dbReference type="Proteomes" id="UP000748025"/>
    </source>
</evidence>
<gene>
    <name evidence="2" type="ORF">E4U43_001999</name>
</gene>
<reference evidence="2" key="1">
    <citation type="journal article" date="2020" name="bioRxiv">
        <title>Whole genome comparisons of ergot fungi reveals the divergence and evolution of species within the genus Claviceps are the result of varying mechanisms driving genome evolution and host range expansion.</title>
        <authorList>
            <person name="Wyka S.A."/>
            <person name="Mondo S.J."/>
            <person name="Liu M."/>
            <person name="Dettman J."/>
            <person name="Nalam V."/>
            <person name="Broders K.D."/>
        </authorList>
    </citation>
    <scope>NUCLEOTIDE SEQUENCE</scope>
    <source>
        <strain evidence="2">CCC 602</strain>
    </source>
</reference>
<organism evidence="2 3">
    <name type="scientific">Claviceps pusilla</name>
    <dbReference type="NCBI Taxonomy" id="123648"/>
    <lineage>
        <taxon>Eukaryota</taxon>
        <taxon>Fungi</taxon>
        <taxon>Dikarya</taxon>
        <taxon>Ascomycota</taxon>
        <taxon>Pezizomycotina</taxon>
        <taxon>Sordariomycetes</taxon>
        <taxon>Hypocreomycetidae</taxon>
        <taxon>Hypocreales</taxon>
        <taxon>Clavicipitaceae</taxon>
        <taxon>Claviceps</taxon>
    </lineage>
</organism>
<feature type="compositionally biased region" description="Low complexity" evidence="1">
    <location>
        <begin position="29"/>
        <end position="57"/>
    </location>
</feature>
<evidence type="ECO:0000256" key="1">
    <source>
        <dbReference type="SAM" id="MobiDB-lite"/>
    </source>
</evidence>
<keyword evidence="3" id="KW-1185">Reference proteome</keyword>
<dbReference type="Proteomes" id="UP000748025">
    <property type="component" value="Unassembled WGS sequence"/>
</dbReference>